<sequence length="404" mass="46798">MVVIRHPDDIEILFSSQSAITKGFFYDFLHPWLQSGLLTSTGSLWHQRRKLLTPAFHFSILKKYMEITSDEVTKTIRFLNAEGKESIQSLIPFSSEYTLNVVCESAMGVSLRSMNQESVEEYKKAIHDQGNIVLYRMPRPYLTDWILPLVYKVGNLQKKVLKILHGFTAEVIRGRRDYHERTNFKYLEGLVEDNDDKEYDIGLEIFDITAISFAGRKKRLCMLDLLLEAERDGMIDSKGIQEEVDTFTFEGHDTTGMALAFTLLLLAENQNEQELARREAIEVLDKNNGSLNLTILQELKYIERCIKESLRLYPPVATMMRQTSTDLKLKNALVPANTHVMIRLFDTHRDPNFWPEPDKFNPDRFLPESMKDRHPFAYVPFSAGPRNCIGTTVNFIHDFDMKIR</sequence>
<accession>A0ACC2PL59</accession>
<dbReference type="Proteomes" id="UP001239111">
    <property type="component" value="Chromosome 1"/>
</dbReference>
<evidence type="ECO:0000313" key="1">
    <source>
        <dbReference type="EMBL" id="KAJ8683823.1"/>
    </source>
</evidence>
<organism evidence="1 2">
    <name type="scientific">Eretmocerus hayati</name>
    <dbReference type="NCBI Taxonomy" id="131215"/>
    <lineage>
        <taxon>Eukaryota</taxon>
        <taxon>Metazoa</taxon>
        <taxon>Ecdysozoa</taxon>
        <taxon>Arthropoda</taxon>
        <taxon>Hexapoda</taxon>
        <taxon>Insecta</taxon>
        <taxon>Pterygota</taxon>
        <taxon>Neoptera</taxon>
        <taxon>Endopterygota</taxon>
        <taxon>Hymenoptera</taxon>
        <taxon>Apocrita</taxon>
        <taxon>Proctotrupomorpha</taxon>
        <taxon>Chalcidoidea</taxon>
        <taxon>Aphelinidae</taxon>
        <taxon>Aphelininae</taxon>
        <taxon>Eretmocerus</taxon>
    </lineage>
</organism>
<comment type="caution">
    <text evidence="1">The sequence shown here is derived from an EMBL/GenBank/DDBJ whole genome shotgun (WGS) entry which is preliminary data.</text>
</comment>
<name>A0ACC2PL59_9HYME</name>
<dbReference type="EMBL" id="CM056741">
    <property type="protein sequence ID" value="KAJ8683823.1"/>
    <property type="molecule type" value="Genomic_DNA"/>
</dbReference>
<protein>
    <submittedName>
        <fullName evidence="1">Uncharacterized protein</fullName>
    </submittedName>
</protein>
<evidence type="ECO:0000313" key="2">
    <source>
        <dbReference type="Proteomes" id="UP001239111"/>
    </source>
</evidence>
<keyword evidence="2" id="KW-1185">Reference proteome</keyword>
<reference evidence="1" key="1">
    <citation type="submission" date="2023-04" db="EMBL/GenBank/DDBJ databases">
        <title>A chromosome-level genome assembly of the parasitoid wasp Eretmocerus hayati.</title>
        <authorList>
            <person name="Zhong Y."/>
            <person name="Liu S."/>
            <person name="Liu Y."/>
        </authorList>
    </citation>
    <scope>NUCLEOTIDE SEQUENCE</scope>
    <source>
        <strain evidence="1">ZJU_SS_LIU_2023</strain>
    </source>
</reference>
<gene>
    <name evidence="1" type="ORF">QAD02_019615</name>
</gene>
<proteinExistence type="predicted"/>